<feature type="domain" description="Reverse transcriptase" evidence="1">
    <location>
        <begin position="118"/>
        <end position="367"/>
    </location>
</feature>
<dbReference type="PANTHER" id="PTHR46890">
    <property type="entry name" value="NON-LTR RETROLELEMENT REVERSE TRANSCRIPTASE-LIKE PROTEIN-RELATED"/>
    <property type="match status" value="1"/>
</dbReference>
<reference evidence="2" key="2">
    <citation type="submission" date="2007-03" db="EMBL/GenBank/DDBJ databases">
        <authorList>
            <consortium name="The International Medicago Genome Annotation Group"/>
        </authorList>
    </citation>
    <scope>NUCLEOTIDE SEQUENCE</scope>
</reference>
<keyword evidence="2" id="KW-0548">Nucleotidyltransferase</keyword>
<dbReference type="PANTHER" id="PTHR46890:SF48">
    <property type="entry name" value="RNA-DIRECTED DNA POLYMERASE"/>
    <property type="match status" value="1"/>
</dbReference>
<gene>
    <name evidence="2" type="ORF">MtrDRAFT_AC149129g29v2</name>
</gene>
<dbReference type="PROSITE" id="PS50878">
    <property type="entry name" value="RT_POL"/>
    <property type="match status" value="1"/>
</dbReference>
<evidence type="ECO:0000313" key="2">
    <source>
        <dbReference type="EMBL" id="ABN05910.1"/>
    </source>
</evidence>
<protein>
    <submittedName>
        <fullName evidence="2">RNA-directed DNA polymerase (Reverse transcriptase)</fullName>
    </submittedName>
</protein>
<dbReference type="AlphaFoldDB" id="A2Q1V1"/>
<evidence type="ECO:0000259" key="1">
    <source>
        <dbReference type="PROSITE" id="PS50878"/>
    </source>
</evidence>
<accession>A2Q1V1</accession>
<proteinExistence type="predicted"/>
<name>A2Q1V1_MEDTR</name>
<keyword evidence="2" id="KW-0808">Transferase</keyword>
<dbReference type="InterPro" id="IPR052343">
    <property type="entry name" value="Retrotransposon-Effector_Assoc"/>
</dbReference>
<organism evidence="2">
    <name type="scientific">Medicago truncatula</name>
    <name type="common">Barrel medic</name>
    <name type="synonym">Medicago tribuloides</name>
    <dbReference type="NCBI Taxonomy" id="3880"/>
    <lineage>
        <taxon>Eukaryota</taxon>
        <taxon>Viridiplantae</taxon>
        <taxon>Streptophyta</taxon>
        <taxon>Embryophyta</taxon>
        <taxon>Tracheophyta</taxon>
        <taxon>Spermatophyta</taxon>
        <taxon>Magnoliopsida</taxon>
        <taxon>eudicotyledons</taxon>
        <taxon>Gunneridae</taxon>
        <taxon>Pentapetalae</taxon>
        <taxon>rosids</taxon>
        <taxon>fabids</taxon>
        <taxon>Fabales</taxon>
        <taxon>Fabaceae</taxon>
        <taxon>Papilionoideae</taxon>
        <taxon>50 kb inversion clade</taxon>
        <taxon>NPAAA clade</taxon>
        <taxon>Hologalegina</taxon>
        <taxon>IRL clade</taxon>
        <taxon>Trifolieae</taxon>
        <taxon>Medicago</taxon>
    </lineage>
</organism>
<reference evidence="2" key="1">
    <citation type="submission" date="2004-10" db="EMBL/GenBank/DDBJ databases">
        <authorList>
            <person name="Town C.D."/>
        </authorList>
    </citation>
    <scope>NUCLEOTIDE SEQUENCE</scope>
</reference>
<dbReference type="EMBL" id="AC149129">
    <property type="protein sequence ID" value="ABN05910.1"/>
    <property type="molecule type" value="Genomic_DNA"/>
</dbReference>
<dbReference type="GO" id="GO:0003964">
    <property type="term" value="F:RNA-directed DNA polymerase activity"/>
    <property type="evidence" value="ECO:0007669"/>
    <property type="project" value="UniProtKB-KW"/>
</dbReference>
<keyword evidence="2" id="KW-0695">RNA-directed DNA polymerase</keyword>
<dbReference type="InterPro" id="IPR000477">
    <property type="entry name" value="RT_dom"/>
</dbReference>
<dbReference type="CDD" id="cd01650">
    <property type="entry name" value="RT_nLTR_like"/>
    <property type="match status" value="1"/>
</dbReference>
<dbReference type="Pfam" id="PF00078">
    <property type="entry name" value="RVT_1"/>
    <property type="match status" value="1"/>
</dbReference>
<sequence length="367" mass="41690">MFGELWRLLKSKDAIVCQRERSSWLSEGDANTKYFHRCVKARASRNSIKALKVEDEWVQTPIHVRRVVVDYFKKQVSTTLRRRPSDSGKSPGPDSFNNVFLKEFWYLLKHEVHILFDQFYGNTSLPKSFLSYFVALIPNVKSPFSLMDFRPISLLGSLYKLISKVLACRLSKVMASIISNSRSAFLKGRNLVDGVVVINEVVDLAKKPKRECLILKVDFEKAYDSVDWGFLEYMMKRVGMCDTWILWMKVCVFGGNMSILINGSPVKEICIQRGLKQGDPLAPFLFLLVVEDFSGVMSNVFNRNLFKGFEVKRGERGFGGESLGLPVGANAKKVATWEPLLDKLKGKLNSWGNKYVSLGGRIVLLSM</sequence>